<dbReference type="Gene3D" id="3.20.20.100">
    <property type="entry name" value="NADP-dependent oxidoreductase domain"/>
    <property type="match status" value="1"/>
</dbReference>
<comment type="caution">
    <text evidence="3">The sequence shown here is derived from an EMBL/GenBank/DDBJ whole genome shotgun (WGS) entry which is preliminary data.</text>
</comment>
<dbReference type="SUPFAM" id="SSF51430">
    <property type="entry name" value="NAD(P)-linked oxidoreductase"/>
    <property type="match status" value="1"/>
</dbReference>
<dbReference type="Pfam" id="PF00248">
    <property type="entry name" value="Aldo_ket_red"/>
    <property type="match status" value="1"/>
</dbReference>
<dbReference type="RefSeq" id="WP_113289216.1">
    <property type="nucleotide sequence ID" value="NZ_QNTQ01000006.1"/>
</dbReference>
<accession>A0A365UCA9</accession>
<keyword evidence="4" id="KW-1185">Reference proteome</keyword>
<evidence type="ECO:0000313" key="3">
    <source>
        <dbReference type="EMBL" id="RBI85957.1"/>
    </source>
</evidence>
<evidence type="ECO:0000313" key="4">
    <source>
        <dbReference type="Proteomes" id="UP000253370"/>
    </source>
</evidence>
<evidence type="ECO:0000256" key="1">
    <source>
        <dbReference type="ARBA" id="ARBA00023002"/>
    </source>
</evidence>
<dbReference type="PANTHER" id="PTHR43364">
    <property type="entry name" value="NADH-SPECIFIC METHYLGLYOXAL REDUCTASE-RELATED"/>
    <property type="match status" value="1"/>
</dbReference>
<keyword evidence="1" id="KW-0560">Oxidoreductase</keyword>
<dbReference type="EMBL" id="QNTQ01000006">
    <property type="protein sequence ID" value="RBI85957.1"/>
    <property type="molecule type" value="Genomic_DNA"/>
</dbReference>
<dbReference type="InterPro" id="IPR050523">
    <property type="entry name" value="AKR_Detox_Biosynth"/>
</dbReference>
<dbReference type="AlphaFoldDB" id="A0A365UCA9"/>
<gene>
    <name evidence="3" type="ORF">DRV85_08675</name>
</gene>
<dbReference type="PANTHER" id="PTHR43364:SF4">
    <property type="entry name" value="NAD(P)-LINKED OXIDOREDUCTASE SUPERFAMILY PROTEIN"/>
    <property type="match status" value="1"/>
</dbReference>
<dbReference type="InterPro" id="IPR036812">
    <property type="entry name" value="NAD(P)_OxRdtase_dom_sf"/>
</dbReference>
<feature type="domain" description="NADP-dependent oxidoreductase" evidence="2">
    <location>
        <begin position="16"/>
        <end position="290"/>
    </location>
</feature>
<dbReference type="InterPro" id="IPR023210">
    <property type="entry name" value="NADP_OxRdtase_dom"/>
</dbReference>
<evidence type="ECO:0000259" key="2">
    <source>
        <dbReference type="Pfam" id="PF00248"/>
    </source>
</evidence>
<dbReference type="GO" id="GO:0005829">
    <property type="term" value="C:cytosol"/>
    <property type="evidence" value="ECO:0007669"/>
    <property type="project" value="TreeGrafter"/>
</dbReference>
<dbReference type="GO" id="GO:0016491">
    <property type="term" value="F:oxidoreductase activity"/>
    <property type="evidence" value="ECO:0007669"/>
    <property type="project" value="UniProtKB-KW"/>
</dbReference>
<dbReference type="OrthoDB" id="9803483at2"/>
<reference evidence="3 4" key="1">
    <citation type="submission" date="2018-07" db="EMBL/GenBank/DDBJ databases">
        <title>Rhodosalinus sp. strain E84T genomic sequence and assembly.</title>
        <authorList>
            <person name="Liu Z.-W."/>
            <person name="Lu D.-C."/>
        </authorList>
    </citation>
    <scope>NUCLEOTIDE SEQUENCE [LARGE SCALE GENOMIC DNA]</scope>
    <source>
        <strain evidence="3 4">E84</strain>
    </source>
</reference>
<protein>
    <submittedName>
        <fullName evidence="3">Aldo/keto reductase</fullName>
    </submittedName>
</protein>
<sequence>MTAITSPDGTPASRFAFGAMQFGGRADEAASAAMFEAALAAGITHFDTAWIYTDGRSEEILGRLARPHRDRLTIATKAGYAGGAGPDNLQAQFDASRRRLGMDRVEILYLHRFDPETPLARTMDWLAETQAAGGFAHVGLSNFAAWQVMKAQALAAERGTRIDVIQPMYNLVKRQAEVELLPMCMAEGILPVPYSPLGGGLLTGKYARAGASGRLTEQENYGRRYRLPWMHDAAVVLGDLAEELGTHPATLAAAWVAAHPARPVPILSARSAEQLAPSLDALAYPMDAALRARLSALAPAPPPATDRLEEQE</sequence>
<proteinExistence type="predicted"/>
<name>A0A365UCA9_9RHOB</name>
<organism evidence="3 4">
    <name type="scientific">Rhodosalinus halophilus</name>
    <dbReference type="NCBI Taxonomy" id="2259333"/>
    <lineage>
        <taxon>Bacteria</taxon>
        <taxon>Pseudomonadati</taxon>
        <taxon>Pseudomonadota</taxon>
        <taxon>Alphaproteobacteria</taxon>
        <taxon>Rhodobacterales</taxon>
        <taxon>Paracoccaceae</taxon>
        <taxon>Rhodosalinus</taxon>
    </lineage>
</organism>
<dbReference type="Proteomes" id="UP000253370">
    <property type="component" value="Unassembled WGS sequence"/>
</dbReference>